<keyword evidence="1" id="KW-1133">Transmembrane helix</keyword>
<reference evidence="3" key="1">
    <citation type="submission" date="2015-07" db="EMBL/GenBank/DDBJ databases">
        <authorList>
            <person name="Wibberg D."/>
        </authorList>
    </citation>
    <scope>NUCLEOTIDE SEQUENCE [LARGE SCALE GENOMIC DNA]</scope>
</reference>
<proteinExistence type="predicted"/>
<feature type="transmembrane region" description="Helical" evidence="1">
    <location>
        <begin position="135"/>
        <end position="155"/>
    </location>
</feature>
<dbReference type="SUPFAM" id="SSF82866">
    <property type="entry name" value="Multidrug efflux transporter AcrB transmembrane domain"/>
    <property type="match status" value="1"/>
</dbReference>
<dbReference type="PANTHER" id="PTHR32063">
    <property type="match status" value="1"/>
</dbReference>
<dbReference type="EMBL" id="CXOI01000042">
    <property type="protein sequence ID" value="CTP88987.1"/>
    <property type="molecule type" value="Genomic_DNA"/>
</dbReference>
<dbReference type="Pfam" id="PF00873">
    <property type="entry name" value="ACR_tran"/>
    <property type="match status" value="1"/>
</dbReference>
<keyword evidence="3" id="KW-1185">Reference proteome</keyword>
<protein>
    <submittedName>
        <fullName evidence="2">Antibiotic efflux pump membrane transporter ArpB</fullName>
    </submittedName>
</protein>
<feature type="transmembrane region" description="Helical" evidence="1">
    <location>
        <begin position="207"/>
        <end position="226"/>
    </location>
</feature>
<dbReference type="InterPro" id="IPR001036">
    <property type="entry name" value="Acrflvin-R"/>
</dbReference>
<gene>
    <name evidence="2" type="primary">arpB</name>
    <name evidence="2" type="ORF">XTALMG727_2557</name>
</gene>
<dbReference type="Gene3D" id="3.30.2090.10">
    <property type="entry name" value="Multidrug efflux transporter AcrB TolC docking domain, DN and DC subdomains"/>
    <property type="match status" value="1"/>
</dbReference>
<keyword evidence="1" id="KW-0812">Transmembrane</keyword>
<dbReference type="Gene3D" id="3.30.70.1440">
    <property type="entry name" value="Multidrug efflux transporter AcrB pore domain"/>
    <property type="match status" value="1"/>
</dbReference>
<evidence type="ECO:0000313" key="2">
    <source>
        <dbReference type="EMBL" id="CTP88987.1"/>
    </source>
</evidence>
<keyword evidence="1" id="KW-0472">Membrane</keyword>
<dbReference type="InterPro" id="IPR027463">
    <property type="entry name" value="AcrB_DN_DC_subdom"/>
</dbReference>
<evidence type="ECO:0000313" key="3">
    <source>
        <dbReference type="Proteomes" id="UP000046187"/>
    </source>
</evidence>
<sequence length="294" mass="31374">MQADAPFRTGPESLRNFYVPSSSATDSDGLPQMIPLSTVVKSNWIYSSPSLSRYNGYSAVNVVGNPAPGGSSGQAMSAMEEIVNNDLPPGFGFDWSGMSYQEIIAGNSATLLLVLSIVVVFLCLAALYESWSIPVSVLLVVPIGVLGAITFSLLRGLPNDIYFKIGMITVIGLAAKNAILIVEFAVEQRAAGKTLREAATEAAHLRFRPILMTSFAFILGVLPMAISSGAGANARHSIGTGVIGGMVFATLLGVLFIPLFFVVVRRMLGDKLDEPSKEYVAIQQEGQNRNQPDR</sequence>
<feature type="transmembrane region" description="Helical" evidence="1">
    <location>
        <begin position="161"/>
        <end position="186"/>
    </location>
</feature>
<name>A0A0K2ZVH1_9XANT</name>
<dbReference type="Proteomes" id="UP000046187">
    <property type="component" value="Unassembled WGS sequence"/>
</dbReference>
<dbReference type="GO" id="GO:0042910">
    <property type="term" value="F:xenobiotic transmembrane transporter activity"/>
    <property type="evidence" value="ECO:0007669"/>
    <property type="project" value="TreeGrafter"/>
</dbReference>
<dbReference type="GO" id="GO:0005886">
    <property type="term" value="C:plasma membrane"/>
    <property type="evidence" value="ECO:0007669"/>
    <property type="project" value="TreeGrafter"/>
</dbReference>
<dbReference type="AlphaFoldDB" id="A0A0K2ZVH1"/>
<feature type="transmembrane region" description="Helical" evidence="1">
    <location>
        <begin position="238"/>
        <end position="264"/>
    </location>
</feature>
<dbReference type="PANTHER" id="PTHR32063:SF13">
    <property type="entry name" value="MULTIDRUG EFFLUX PUMP SUBUNIT ACRB-RELATED"/>
    <property type="match status" value="1"/>
</dbReference>
<feature type="transmembrane region" description="Helical" evidence="1">
    <location>
        <begin position="103"/>
        <end position="128"/>
    </location>
</feature>
<evidence type="ECO:0000256" key="1">
    <source>
        <dbReference type="SAM" id="Phobius"/>
    </source>
</evidence>
<dbReference type="Gene3D" id="1.20.1640.10">
    <property type="entry name" value="Multidrug efflux transporter AcrB transmembrane domain"/>
    <property type="match status" value="1"/>
</dbReference>
<organism evidence="2 3">
    <name type="scientific">Xanthomonas graminis pv. arrhenatheri LMG 727</name>
    <dbReference type="NCBI Taxonomy" id="1195923"/>
    <lineage>
        <taxon>Bacteria</taxon>
        <taxon>Pseudomonadati</taxon>
        <taxon>Pseudomonadota</taxon>
        <taxon>Gammaproteobacteria</taxon>
        <taxon>Lysobacterales</taxon>
        <taxon>Lysobacteraceae</taxon>
        <taxon>Xanthomonas</taxon>
        <taxon>Xanthomonas translucens group</taxon>
        <taxon>Xanthomonas graminis</taxon>
    </lineage>
</organism>
<accession>A0A0K2ZVH1</accession>